<dbReference type="InterPro" id="IPR023753">
    <property type="entry name" value="FAD/NAD-binding_dom"/>
</dbReference>
<evidence type="ECO:0000259" key="6">
    <source>
        <dbReference type="Pfam" id="PF07992"/>
    </source>
</evidence>
<dbReference type="PANTHER" id="PTHR42913">
    <property type="entry name" value="APOPTOSIS-INDUCING FACTOR 1"/>
    <property type="match status" value="1"/>
</dbReference>
<feature type="domain" description="FAD/NAD(P)-binding" evidence="6">
    <location>
        <begin position="43"/>
        <end position="364"/>
    </location>
</feature>
<dbReference type="InterPro" id="IPR054585">
    <property type="entry name" value="NDH2-like_C"/>
</dbReference>
<evidence type="ECO:0000256" key="1">
    <source>
        <dbReference type="ARBA" id="ARBA00001974"/>
    </source>
</evidence>
<keyword evidence="10" id="KW-1185">Reference proteome</keyword>
<organism evidence="8 10">
    <name type="scientific">Rubrobacter radiotolerans</name>
    <name type="common">Arthrobacter radiotolerans</name>
    <dbReference type="NCBI Taxonomy" id="42256"/>
    <lineage>
        <taxon>Bacteria</taxon>
        <taxon>Bacillati</taxon>
        <taxon>Actinomycetota</taxon>
        <taxon>Rubrobacteria</taxon>
        <taxon>Rubrobacterales</taxon>
        <taxon>Rubrobacteraceae</taxon>
        <taxon>Rubrobacter</taxon>
    </lineage>
</organism>
<evidence type="ECO:0000256" key="3">
    <source>
        <dbReference type="ARBA" id="ARBA00022630"/>
    </source>
</evidence>
<dbReference type="PRINTS" id="PR00368">
    <property type="entry name" value="FADPNR"/>
</dbReference>
<keyword evidence="5 9" id="KW-0560">Oxidoreductase</keyword>
<comment type="cofactor">
    <cofactor evidence="1">
        <name>FAD</name>
        <dbReference type="ChEBI" id="CHEBI:57692"/>
    </cofactor>
</comment>
<dbReference type="AlphaFoldDB" id="A0A023X1Z2"/>
<dbReference type="PATRIC" id="fig|42256.3.peg.1099"/>
<dbReference type="PRINTS" id="PR00411">
    <property type="entry name" value="PNDRDTASEI"/>
</dbReference>
<dbReference type="EC" id="1.6.5.-" evidence="9"/>
<comment type="similarity">
    <text evidence="2">Belongs to the NADH dehydrogenase family.</text>
</comment>
<dbReference type="eggNOG" id="COG1252">
    <property type="taxonomic scope" value="Bacteria"/>
</dbReference>
<dbReference type="STRING" id="42256.RradSPS_1085"/>
<keyword evidence="3" id="KW-0285">Flavoprotein</keyword>
<accession>A0A023X1Z2</accession>
<keyword evidence="4" id="KW-0274">FAD</keyword>
<dbReference type="HOGENOM" id="CLU_021377_7_1_11"/>
<dbReference type="KEGG" id="rrd:RradSPS_1085"/>
<dbReference type="EMBL" id="JAWXXX010000001">
    <property type="protein sequence ID" value="MDX5893775.1"/>
    <property type="molecule type" value="Genomic_DNA"/>
</dbReference>
<dbReference type="SUPFAM" id="SSF51905">
    <property type="entry name" value="FAD/NAD(P)-binding domain"/>
    <property type="match status" value="1"/>
</dbReference>
<dbReference type="Proteomes" id="UP000025229">
    <property type="component" value="Chromosome"/>
</dbReference>
<evidence type="ECO:0000313" key="8">
    <source>
        <dbReference type="EMBL" id="AHY46368.1"/>
    </source>
</evidence>
<dbReference type="GO" id="GO:0003955">
    <property type="term" value="F:NAD(P)H dehydrogenase (quinone) activity"/>
    <property type="evidence" value="ECO:0007669"/>
    <property type="project" value="TreeGrafter"/>
</dbReference>
<dbReference type="GO" id="GO:0019646">
    <property type="term" value="P:aerobic electron transport chain"/>
    <property type="evidence" value="ECO:0007669"/>
    <property type="project" value="TreeGrafter"/>
</dbReference>
<dbReference type="RefSeq" id="WP_038681217.1">
    <property type="nucleotide sequence ID" value="NZ_CP007514.1"/>
</dbReference>
<evidence type="ECO:0000313" key="10">
    <source>
        <dbReference type="Proteomes" id="UP000025229"/>
    </source>
</evidence>
<evidence type="ECO:0000256" key="4">
    <source>
        <dbReference type="ARBA" id="ARBA00022827"/>
    </source>
</evidence>
<reference evidence="8 10" key="1">
    <citation type="submission" date="2014-03" db="EMBL/GenBank/DDBJ databases">
        <title>Complete genome sequence of the Radio-Resistant Rubrobacter radiotolerans RSPS-4.</title>
        <authorList>
            <person name="Egas C.C."/>
            <person name="Barroso C.C."/>
            <person name="Froufe H.J.C."/>
            <person name="Pacheco J.J."/>
            <person name="Albuquerque L.L."/>
            <person name="da Costa M.M.S."/>
        </authorList>
    </citation>
    <scope>NUCLEOTIDE SEQUENCE [LARGE SCALE GENOMIC DNA]</scope>
    <source>
        <strain evidence="8 10">RSPS-4</strain>
    </source>
</reference>
<feature type="domain" description="External alternative NADH-ubiquinone oxidoreductase-like C-terminal" evidence="7">
    <location>
        <begin position="389"/>
        <end position="440"/>
    </location>
</feature>
<dbReference type="Pfam" id="PF07992">
    <property type="entry name" value="Pyr_redox_2"/>
    <property type="match status" value="1"/>
</dbReference>
<evidence type="ECO:0000313" key="9">
    <source>
        <dbReference type="EMBL" id="MDX5893775.1"/>
    </source>
</evidence>
<reference evidence="9" key="2">
    <citation type="submission" date="2023-11" db="EMBL/GenBank/DDBJ databases">
        <title>MicrobeMod: A computational toolkit for identifying prokaryotic methylation and restriction-modification with nanopore sequencing.</title>
        <authorList>
            <person name="Crits-Christoph A."/>
            <person name="Kang S.C."/>
            <person name="Lee H."/>
            <person name="Ostrov N."/>
        </authorList>
    </citation>
    <scope>NUCLEOTIDE SEQUENCE</scope>
    <source>
        <strain evidence="9">ATCC 51242</strain>
    </source>
</reference>
<dbReference type="InterPro" id="IPR051169">
    <property type="entry name" value="NADH-Q_oxidoreductase"/>
</dbReference>
<name>A0A023X1Z2_RUBRA</name>
<protein>
    <submittedName>
        <fullName evidence="9">NAD(P)/FAD-dependent oxidoreductase</fullName>
        <ecNumber evidence="9">1.6.5.-</ecNumber>
    </submittedName>
    <submittedName>
        <fullName evidence="8">NADH dehydrogenase FAD-containing subunit</fullName>
    </submittedName>
</protein>
<dbReference type="PANTHER" id="PTHR42913:SF3">
    <property type="entry name" value="64 KDA MITOCHONDRIAL NADH DEHYDROGENASE (EUROFUNG)"/>
    <property type="match status" value="1"/>
</dbReference>
<proteinExistence type="inferred from homology"/>
<sequence length="453" mass="49815">MKRVGKLALAAGAVAGGVALKRALEPEPRYEVWERRPFRDFEKKVLIVGGGFGGYTAAKELCRLTERREDVGVMVVSRENYFTFWPMLAGIISSGIESRNVAQPIRRALIRHGASFRRAELEAVDPQQQTVRASAATIPYDHLVLALGASPAYFGIPGVEEHAISIRGISAGEEIRNRVIERYEETTLARGEVPDSKLTFVVIGGGATGVETAAELHTLVRKTLAPDYPNIDPRRVRIVLVDANPEVLKEIDPSLRKLARKKLAQLDVEVRNNVRAREITAEKVVLNDGTEILSENVIWTAGSRASESLANLPFDHDERRGLATDACLRVRGYTNVWGIGDCAANTSSDGSPVPPNAQAAVQMGRAVARNVLAALDGREPEPFTYRSAGQLVEIGSEYAVNDVMGLKFSGLLASLFWRATYLYKLESPQSRLRIGLDWFLDLFTDPAVTQIRR</sequence>
<dbReference type="Pfam" id="PF22366">
    <property type="entry name" value="NDH2_C"/>
    <property type="match status" value="1"/>
</dbReference>
<gene>
    <name evidence="8" type="ORF">RradSPS_1085</name>
    <name evidence="9" type="ORF">SIL72_07000</name>
</gene>
<evidence type="ECO:0000256" key="5">
    <source>
        <dbReference type="ARBA" id="ARBA00023002"/>
    </source>
</evidence>
<dbReference type="Gene3D" id="3.50.50.100">
    <property type="match status" value="1"/>
</dbReference>
<evidence type="ECO:0000256" key="2">
    <source>
        <dbReference type="ARBA" id="ARBA00005272"/>
    </source>
</evidence>
<dbReference type="EMBL" id="CP007514">
    <property type="protein sequence ID" value="AHY46368.1"/>
    <property type="molecule type" value="Genomic_DNA"/>
</dbReference>
<dbReference type="Proteomes" id="UP001281130">
    <property type="component" value="Unassembled WGS sequence"/>
</dbReference>
<evidence type="ECO:0000259" key="7">
    <source>
        <dbReference type="Pfam" id="PF22366"/>
    </source>
</evidence>
<dbReference type="InterPro" id="IPR036188">
    <property type="entry name" value="FAD/NAD-bd_sf"/>
</dbReference>
<dbReference type="OrthoDB" id="9781621at2"/>